<name>A0A0E9WSL8_ANGAN</name>
<keyword evidence="1" id="KW-0732">Signal</keyword>
<proteinExistence type="predicted"/>
<protein>
    <recommendedName>
        <fullName evidence="3">Secreted protein</fullName>
    </recommendedName>
</protein>
<feature type="chain" id="PRO_5002434760" description="Secreted protein" evidence="1">
    <location>
        <begin position="22"/>
        <end position="76"/>
    </location>
</feature>
<accession>A0A0E9WSL8</accession>
<sequence>MYKIAIYQVLTKLYFVASCICTHCVTDEGKAVHVLERCILYIHLHKLIRGRAAFCKLYKVILHFKCGQIRKRDWTV</sequence>
<reference evidence="2" key="1">
    <citation type="submission" date="2014-11" db="EMBL/GenBank/DDBJ databases">
        <authorList>
            <person name="Amaro Gonzalez C."/>
        </authorList>
    </citation>
    <scope>NUCLEOTIDE SEQUENCE</scope>
</reference>
<evidence type="ECO:0008006" key="3">
    <source>
        <dbReference type="Google" id="ProtNLM"/>
    </source>
</evidence>
<reference evidence="2" key="2">
    <citation type="journal article" date="2015" name="Fish Shellfish Immunol.">
        <title>Early steps in the European eel (Anguilla anguilla)-Vibrio vulnificus interaction in the gills: Role of the RtxA13 toxin.</title>
        <authorList>
            <person name="Callol A."/>
            <person name="Pajuelo D."/>
            <person name="Ebbesson L."/>
            <person name="Teles M."/>
            <person name="MacKenzie S."/>
            <person name="Amaro C."/>
        </authorList>
    </citation>
    <scope>NUCLEOTIDE SEQUENCE</scope>
</reference>
<evidence type="ECO:0000313" key="2">
    <source>
        <dbReference type="EMBL" id="JAH93362.1"/>
    </source>
</evidence>
<dbReference type="EMBL" id="GBXM01015215">
    <property type="protein sequence ID" value="JAH93362.1"/>
    <property type="molecule type" value="Transcribed_RNA"/>
</dbReference>
<organism evidence="2">
    <name type="scientific">Anguilla anguilla</name>
    <name type="common">European freshwater eel</name>
    <name type="synonym">Muraena anguilla</name>
    <dbReference type="NCBI Taxonomy" id="7936"/>
    <lineage>
        <taxon>Eukaryota</taxon>
        <taxon>Metazoa</taxon>
        <taxon>Chordata</taxon>
        <taxon>Craniata</taxon>
        <taxon>Vertebrata</taxon>
        <taxon>Euteleostomi</taxon>
        <taxon>Actinopterygii</taxon>
        <taxon>Neopterygii</taxon>
        <taxon>Teleostei</taxon>
        <taxon>Anguilliformes</taxon>
        <taxon>Anguillidae</taxon>
        <taxon>Anguilla</taxon>
    </lineage>
</organism>
<feature type="signal peptide" evidence="1">
    <location>
        <begin position="1"/>
        <end position="21"/>
    </location>
</feature>
<dbReference type="AlphaFoldDB" id="A0A0E9WSL8"/>
<evidence type="ECO:0000256" key="1">
    <source>
        <dbReference type="SAM" id="SignalP"/>
    </source>
</evidence>